<evidence type="ECO:0008006" key="5">
    <source>
        <dbReference type="Google" id="ProtNLM"/>
    </source>
</evidence>
<comment type="caution">
    <text evidence="3">The sequence shown here is derived from an EMBL/GenBank/DDBJ whole genome shotgun (WGS) entry which is preliminary data.</text>
</comment>
<dbReference type="CDD" id="cd09272">
    <property type="entry name" value="RNase_HI_RT_Ty1"/>
    <property type="match status" value="1"/>
</dbReference>
<feature type="compositionally biased region" description="Basic and acidic residues" evidence="2">
    <location>
        <begin position="1115"/>
        <end position="1137"/>
    </location>
</feature>
<protein>
    <recommendedName>
        <fullName evidence="5">Copia protein</fullName>
    </recommendedName>
</protein>
<feature type="region of interest" description="Disordered" evidence="2">
    <location>
        <begin position="1115"/>
        <end position="1209"/>
    </location>
</feature>
<accession>A0ABQ4WWK1</accession>
<evidence type="ECO:0000313" key="3">
    <source>
        <dbReference type="EMBL" id="GJS57277.1"/>
    </source>
</evidence>
<feature type="region of interest" description="Disordered" evidence="2">
    <location>
        <begin position="598"/>
        <end position="678"/>
    </location>
</feature>
<reference evidence="3" key="1">
    <citation type="journal article" date="2022" name="Int. J. Mol. Sci.">
        <title>Draft Genome of Tanacetum Coccineum: Genomic Comparison of Closely Related Tanacetum-Family Plants.</title>
        <authorList>
            <person name="Yamashiro T."/>
            <person name="Shiraishi A."/>
            <person name="Nakayama K."/>
            <person name="Satake H."/>
        </authorList>
    </citation>
    <scope>NUCLEOTIDE SEQUENCE</scope>
</reference>
<sequence length="1589" mass="178165">MAEMAGKWLGLGLQSLHSYTIGFPPTQMWLRLHSLVFFQFRLRFDCDSSVVTLTLAFLDFGLDFAQSFPFHAQFCHFGLHVFEVKICVIKGLIKGTLLEAVWKRKPLIGYDGNHFPWLLQPSSYVHCPRDTAKTHEVTVTCVSSNLAKEGIGGSDGPMSRYEIQRVIVGEFLSLVVLKSNSNEILKKFDLHKSDPVDTPMVERTKLDEDLSGTPVDQTKYRSMIGSLMYLTARTINMGLWYPKDTVMALTAYADADHAGCQDTRRSTSGSAQFLGDKLVSWSSKKQTSTSISSTEAEYIAMSGCCAQILWMRSQLSDYGFAYNHIPLYCDNKSAIALCCNNVQHSRSKHIDIRHHFIREQVEKGVVELYFVRTEYQLADIFTKALPRERFEFILPRLGMKCMKPETLKNTMADVEHAPAMAPPVCTDEQILPPFTASSIIAAIYIQQFWDTICFDSKAVSYKCQLDEQWFDLTQDTLRDALQITPVDKNQAFSSPPTPDTLIEFVNELGYPREKTSRNMAQQAQGKKKATIILIPSIRFTKLIIFHLQRLHNFHPRPESPLHLPTEEPVLGNLKFSAKGRLNEKMLIEKVAKHQRYLTGEEVSDPDSPAPKPAKPAKQTKPKPTKQSKPTEPKAASKKPKPAPAKPQEKKRKPVSESSEAPPLAKRAKAGKVVKKRTVKSSKQLVDEFVDEGVPAAKPSLEDTEEAILQKVLEESLTDAYPTRRGPLPLVVFREPDTGKLQPLPERHTPVPSEPAGHEESSSLYAELGLYGSDTESDEEMPSVVRSGAQDEGQAGPDPGTLDEGQAGPNPDDVAESQPLPTPSVLAGPNLEHSDVEITDPSSQPQPEHMDEGFTAAAYPDVQENLKLTVDEQVIPEEPVSSTGTLSSLQHLAKDFSFGDQFLNDKPSEADNEKTTADTEAESMVSVTIQQDTSVFPPMTSPVIGPVPRPDSPNVHWPLPTTTTTTAATTTTTLPLPPQPQQGPSDPIIIKRMGELEEFIANLVEENQALETRLDKQGSRINKLETMDLPKMIREQTVEFIDSQEIDRKINESVKEVVISSVKHAMRAPLRARFKDLPTSDMKEILLQRMLEENYDKGHANHRVAYEALQDSIRRDESEDFDVDKAQEETKKKSKQDSPKTPPGSPPSPPPPPPPPSGASGASGTTGASDSAQAPPPPPPSSSTHQGDQSTSTAAPSSSKTAASAEYSAWTTTDTRIKPSITTIPDDLYMDDETTADEQAYSSGDEVGRDHIPTVNLRQSWWKPLTEDRPATPEPAWTIPSSDLTMPTNNWASALKSTYAPPQENSLLAQTGDMAIFMDWYCKRQGITHLTLQDLEGPAFEIVKVFHPDVIHLQFQMEECHKLLTDQVDDTILRYNVSKPLPLGGEPGHVTIQPDFFFNKDLEYLRYGRKVGRPALSISKMKAAYYPDVGLEQLVPDQFWIEAECKYDIAAMYGISHWWFQRQRFYIDRFSSEGDRRAVRTHMRILSVVRIEVFSMYGYNYMKKIVLRRADLKEYVIAERDFKYMYPSDFEDLYLLNLQGHLNHLSPEDKKILTTTVNLWTRNLVIRQRVEDFQLGFESYQTQLNLTKPR</sequence>
<evidence type="ECO:0000313" key="4">
    <source>
        <dbReference type="Proteomes" id="UP001151760"/>
    </source>
</evidence>
<keyword evidence="4" id="KW-1185">Reference proteome</keyword>
<feature type="region of interest" description="Disordered" evidence="2">
    <location>
        <begin position="898"/>
        <end position="920"/>
    </location>
</feature>
<dbReference type="EMBL" id="BQNB010008994">
    <property type="protein sequence ID" value="GJS57277.1"/>
    <property type="molecule type" value="Genomic_DNA"/>
</dbReference>
<evidence type="ECO:0000256" key="1">
    <source>
        <dbReference type="SAM" id="Coils"/>
    </source>
</evidence>
<reference evidence="3" key="2">
    <citation type="submission" date="2022-01" db="EMBL/GenBank/DDBJ databases">
        <authorList>
            <person name="Yamashiro T."/>
            <person name="Shiraishi A."/>
            <person name="Satake H."/>
            <person name="Nakayama K."/>
        </authorList>
    </citation>
    <scope>NUCLEOTIDE SEQUENCE</scope>
</reference>
<feature type="compositionally biased region" description="Pro residues" evidence="2">
    <location>
        <begin position="1139"/>
        <end position="1156"/>
    </location>
</feature>
<name>A0ABQ4WWK1_9ASTR</name>
<feature type="compositionally biased region" description="Basic residues" evidence="2">
    <location>
        <begin position="665"/>
        <end position="678"/>
    </location>
</feature>
<feature type="compositionally biased region" description="Low complexity" evidence="2">
    <location>
        <begin position="1157"/>
        <end position="1172"/>
    </location>
</feature>
<dbReference type="PANTHER" id="PTHR11439">
    <property type="entry name" value="GAG-POL-RELATED RETROTRANSPOSON"/>
    <property type="match status" value="1"/>
</dbReference>
<proteinExistence type="predicted"/>
<feature type="compositionally biased region" description="Basic and acidic residues" evidence="2">
    <location>
        <begin position="905"/>
        <end position="916"/>
    </location>
</feature>
<organism evidence="3 4">
    <name type="scientific">Tanacetum coccineum</name>
    <dbReference type="NCBI Taxonomy" id="301880"/>
    <lineage>
        <taxon>Eukaryota</taxon>
        <taxon>Viridiplantae</taxon>
        <taxon>Streptophyta</taxon>
        <taxon>Embryophyta</taxon>
        <taxon>Tracheophyta</taxon>
        <taxon>Spermatophyta</taxon>
        <taxon>Magnoliopsida</taxon>
        <taxon>eudicotyledons</taxon>
        <taxon>Gunneridae</taxon>
        <taxon>Pentapetalae</taxon>
        <taxon>asterids</taxon>
        <taxon>campanulids</taxon>
        <taxon>Asterales</taxon>
        <taxon>Asteraceae</taxon>
        <taxon>Asteroideae</taxon>
        <taxon>Anthemideae</taxon>
        <taxon>Anthemidinae</taxon>
        <taxon>Tanacetum</taxon>
    </lineage>
</organism>
<dbReference type="Proteomes" id="UP001151760">
    <property type="component" value="Unassembled WGS sequence"/>
</dbReference>
<evidence type="ECO:0000256" key="2">
    <source>
        <dbReference type="SAM" id="MobiDB-lite"/>
    </source>
</evidence>
<keyword evidence="1" id="KW-0175">Coiled coil</keyword>
<feature type="region of interest" description="Disordered" evidence="2">
    <location>
        <begin position="715"/>
        <end position="856"/>
    </location>
</feature>
<gene>
    <name evidence="3" type="ORF">Tco_0652061</name>
</gene>
<dbReference type="PANTHER" id="PTHR11439:SF495">
    <property type="entry name" value="REVERSE TRANSCRIPTASE, RNA-DEPENDENT DNA POLYMERASE-RELATED"/>
    <property type="match status" value="1"/>
</dbReference>
<feature type="coiled-coil region" evidence="1">
    <location>
        <begin position="992"/>
        <end position="1026"/>
    </location>
</feature>
<feature type="compositionally biased region" description="Low complexity" evidence="2">
    <location>
        <begin position="1189"/>
        <end position="1204"/>
    </location>
</feature>